<dbReference type="EMBL" id="MT144680">
    <property type="protein sequence ID" value="QJH97285.1"/>
    <property type="molecule type" value="Genomic_DNA"/>
</dbReference>
<evidence type="ECO:0000313" key="2">
    <source>
        <dbReference type="EMBL" id="QJA56149.1"/>
    </source>
</evidence>
<evidence type="ECO:0000313" key="4">
    <source>
        <dbReference type="EMBL" id="QJH97285.1"/>
    </source>
</evidence>
<sequence>MYVNSSNELIYDNGSSAVVVGVSGGGSTPTWETLFAADATFTMTPDNTFTIAGNRSTATDVVTMTNVAGGSGAILQFTNSTTSNKDIDGTSSNWSVLGTGVMTLKGLTFAAASTITSTAGDMTWTLEDNDATALKIGSSGATTMVTFVTTDNSESVNFGNAIQVTDGIATFISTSNTVSNVLVTNNTITTFGANASSAGAVCIRSTSLTTGSLLQLQLSDTANVGGFYLTCRESVGGTNDFTIGENGVVVALGTAGSNSFTLSNGDVLMSDGSLTMTDADDAASFSVTNNTATTASVFVLAGSGVFTGTTTTSFLTLTPSGLTTGTALYLPVAGMTSGTAVSVVAATANFTTGGKLLSLDSTAAVAGNHISVATTGAYTGTGMLLMSAGAMTTGVMVSLTSTTGLTSGSLFRATSSTAGAIATNGAISLSATGAFTSTSRIGFFNIAANTTASGTIAHISGTSVTDGTVLSLEAVEATLTTGLYFQCYDGAANDFSIGRYGATTIAGSASGTAALTVSAGDIVVTSGFLVVSANAKGVTFTGTGANGGVLKNLKNAAATALSGTQKDIEIDIAGVPYYFTCYPTKA</sequence>
<protein>
    <submittedName>
        <fullName evidence="1">Uncharacterized protein</fullName>
    </submittedName>
</protein>
<dbReference type="EMBL" id="MT144030">
    <property type="protein sequence ID" value="QJA47055.1"/>
    <property type="molecule type" value="Genomic_DNA"/>
</dbReference>
<organism evidence="1">
    <name type="scientific">viral metagenome</name>
    <dbReference type="NCBI Taxonomy" id="1070528"/>
    <lineage>
        <taxon>unclassified sequences</taxon>
        <taxon>metagenomes</taxon>
        <taxon>organismal metagenomes</taxon>
    </lineage>
</organism>
<name>A0A6H1ZIF6_9ZZZZ</name>
<proteinExistence type="predicted"/>
<reference evidence="1" key="1">
    <citation type="submission" date="2020-03" db="EMBL/GenBank/DDBJ databases">
        <title>The deep terrestrial virosphere.</title>
        <authorList>
            <person name="Holmfeldt K."/>
            <person name="Nilsson E."/>
            <person name="Simone D."/>
            <person name="Lopez-Fernandez M."/>
            <person name="Wu X."/>
            <person name="de Brujin I."/>
            <person name="Lundin D."/>
            <person name="Andersson A."/>
            <person name="Bertilsson S."/>
            <person name="Dopson M."/>
        </authorList>
    </citation>
    <scope>NUCLEOTIDE SEQUENCE</scope>
    <source>
        <strain evidence="3">MM415A00523</strain>
        <strain evidence="2">MM415B01923</strain>
        <strain evidence="1">TM448A00598</strain>
        <strain evidence="4">TM448B00967</strain>
    </source>
</reference>
<evidence type="ECO:0000313" key="1">
    <source>
        <dbReference type="EMBL" id="QJA47055.1"/>
    </source>
</evidence>
<accession>A0A6H1ZIF6</accession>
<gene>
    <name evidence="3" type="ORF">MM415A00523_0021</name>
    <name evidence="2" type="ORF">MM415B01923_0013</name>
    <name evidence="1" type="ORF">TM448A00598_0001</name>
    <name evidence="4" type="ORF">TM448B00967_0014</name>
</gene>
<dbReference type="EMBL" id="MT142463">
    <property type="protein sequence ID" value="QJA81571.1"/>
    <property type="molecule type" value="Genomic_DNA"/>
</dbReference>
<dbReference type="AlphaFoldDB" id="A0A6H1ZIF6"/>
<evidence type="ECO:0000313" key="3">
    <source>
        <dbReference type="EMBL" id="QJA81571.1"/>
    </source>
</evidence>
<dbReference type="EMBL" id="MT141202">
    <property type="protein sequence ID" value="QJA56149.1"/>
    <property type="molecule type" value="Genomic_DNA"/>
</dbReference>